<evidence type="ECO:0000259" key="3">
    <source>
        <dbReference type="SMART" id="SM00198"/>
    </source>
</evidence>
<evidence type="ECO:0000256" key="2">
    <source>
        <dbReference type="SAM" id="SignalP"/>
    </source>
</evidence>
<evidence type="ECO:0000313" key="4">
    <source>
        <dbReference type="EMBL" id="CAG7818323.1"/>
    </source>
</evidence>
<name>A0A8J2PE36_9HEXA</name>
<feature type="chain" id="PRO_5035247709" description="SCP domain-containing protein" evidence="2">
    <location>
        <begin position="22"/>
        <end position="246"/>
    </location>
</feature>
<dbReference type="Proteomes" id="UP000708208">
    <property type="component" value="Unassembled WGS sequence"/>
</dbReference>
<organism evidence="4 5">
    <name type="scientific">Allacma fusca</name>
    <dbReference type="NCBI Taxonomy" id="39272"/>
    <lineage>
        <taxon>Eukaryota</taxon>
        <taxon>Metazoa</taxon>
        <taxon>Ecdysozoa</taxon>
        <taxon>Arthropoda</taxon>
        <taxon>Hexapoda</taxon>
        <taxon>Collembola</taxon>
        <taxon>Symphypleona</taxon>
        <taxon>Sminthuridae</taxon>
        <taxon>Allacma</taxon>
    </lineage>
</organism>
<evidence type="ECO:0000313" key="5">
    <source>
        <dbReference type="Proteomes" id="UP000708208"/>
    </source>
</evidence>
<evidence type="ECO:0000256" key="1">
    <source>
        <dbReference type="SAM" id="MobiDB-lite"/>
    </source>
</evidence>
<dbReference type="SMART" id="SM00198">
    <property type="entry name" value="SCP"/>
    <property type="match status" value="1"/>
</dbReference>
<dbReference type="Pfam" id="PF00188">
    <property type="entry name" value="CAP"/>
    <property type="match status" value="1"/>
</dbReference>
<comment type="caution">
    <text evidence="4">The sequence shown here is derived from an EMBL/GenBank/DDBJ whole genome shotgun (WGS) entry which is preliminary data.</text>
</comment>
<dbReference type="InterPro" id="IPR001283">
    <property type="entry name" value="CRISP-related"/>
</dbReference>
<dbReference type="PANTHER" id="PTHR10334">
    <property type="entry name" value="CYSTEINE-RICH SECRETORY PROTEIN-RELATED"/>
    <property type="match status" value="1"/>
</dbReference>
<reference evidence="4" key="1">
    <citation type="submission" date="2021-06" db="EMBL/GenBank/DDBJ databases">
        <authorList>
            <person name="Hodson N. C."/>
            <person name="Mongue J. A."/>
            <person name="Jaron S. K."/>
        </authorList>
    </citation>
    <scope>NUCLEOTIDE SEQUENCE</scope>
</reference>
<proteinExistence type="predicted"/>
<feature type="domain" description="SCP" evidence="3">
    <location>
        <begin position="79"/>
        <end position="235"/>
    </location>
</feature>
<dbReference type="AlphaFoldDB" id="A0A8J2PE36"/>
<accession>A0A8J2PE36</accession>
<dbReference type="InterPro" id="IPR014044">
    <property type="entry name" value="CAP_dom"/>
</dbReference>
<protein>
    <recommendedName>
        <fullName evidence="3">SCP domain-containing protein</fullName>
    </recommendedName>
</protein>
<dbReference type="OrthoDB" id="414826at2759"/>
<feature type="signal peptide" evidence="2">
    <location>
        <begin position="1"/>
        <end position="21"/>
    </location>
</feature>
<feature type="region of interest" description="Disordered" evidence="1">
    <location>
        <begin position="46"/>
        <end position="75"/>
    </location>
</feature>
<keyword evidence="2" id="KW-0732">Signal</keyword>
<sequence>MKLALAKAFLTLTWCAHIVNSEALKQKSREKRYIYIPLNIPLPNRPASQVATTTTTTTPAPAPAPGTPGGDQLPAASIDLDTSITLLINSFRTAHKAPPITYSWQLSDQAQTCADNRATASSLTTPTCVQNNQGESTGFSQLAEPAQGIREIITDPTSGWLAGYPGRAPIGSPSYWSNPTKLSNTEDYTQMIWVSTTQVGCGYSTDPAASLPEVSVTDARYIFVCLWTPAGNDDSTYTGNVLQDTE</sequence>
<keyword evidence="5" id="KW-1185">Reference proteome</keyword>
<gene>
    <name evidence="4" type="ORF">AFUS01_LOCUS28836</name>
</gene>
<dbReference type="EMBL" id="CAJVCH010417747">
    <property type="protein sequence ID" value="CAG7818323.1"/>
    <property type="molecule type" value="Genomic_DNA"/>
</dbReference>